<reference evidence="16 17" key="1">
    <citation type="journal article" date="2008" name="Nature">
        <title>The Trichoplax genome and the nature of placozoans.</title>
        <authorList>
            <person name="Srivastava M."/>
            <person name="Begovic E."/>
            <person name="Chapman J."/>
            <person name="Putnam N.H."/>
            <person name="Hellsten U."/>
            <person name="Kawashima T."/>
            <person name="Kuo A."/>
            <person name="Mitros T."/>
            <person name="Salamov A."/>
            <person name="Carpenter M.L."/>
            <person name="Signorovitch A.Y."/>
            <person name="Moreno M.A."/>
            <person name="Kamm K."/>
            <person name="Grimwood J."/>
            <person name="Schmutz J."/>
            <person name="Shapiro H."/>
            <person name="Grigoriev I.V."/>
            <person name="Buss L.W."/>
            <person name="Schierwater B."/>
            <person name="Dellaporta S.L."/>
            <person name="Rokhsar D.S."/>
        </authorList>
    </citation>
    <scope>NUCLEOTIDE SEQUENCE [LARGE SCALE GENOMIC DNA]</scope>
    <source>
        <strain evidence="16 17">Grell-BS-1999</strain>
    </source>
</reference>
<dbReference type="Pfam" id="PF00106">
    <property type="entry name" value="adh_short"/>
    <property type="match status" value="1"/>
</dbReference>
<gene>
    <name evidence="16" type="ORF">TRIADDRAFT_52550</name>
</gene>
<comment type="function">
    <text evidence="12">Catalyzes the reduction of 3'-oxosphinganine (3-ketodihydrosphingosine/KDS) to sphinganine (dihydrosphingosine/DHS), the second step of de novo sphingolipid biosynthesis.</text>
</comment>
<evidence type="ECO:0000256" key="11">
    <source>
        <dbReference type="ARBA" id="ARBA00026112"/>
    </source>
</evidence>
<evidence type="ECO:0000256" key="3">
    <source>
        <dbReference type="ARBA" id="ARBA00004991"/>
    </source>
</evidence>
<dbReference type="PANTHER" id="PTHR43550">
    <property type="entry name" value="3-KETODIHYDROSPHINGOSINE REDUCTASE"/>
    <property type="match status" value="1"/>
</dbReference>
<keyword evidence="5" id="KW-0547">Nucleotide-binding</keyword>
<comment type="pathway">
    <text evidence="3">Sphingolipid metabolism.</text>
</comment>
<dbReference type="OrthoDB" id="37659at2759"/>
<evidence type="ECO:0000256" key="4">
    <source>
        <dbReference type="ARBA" id="ARBA00006484"/>
    </source>
</evidence>
<sequence length="327" mass="35223">MLAIWITAGIGVLIGFISFTRKSKVEFKNRHVLVTGGSEGIGLSVAIRLAKKGANISLLSRTDAKLKAAAATLRANMEESQRVTTVACDISASYQKVKDAIDQACSELGPVDALINCAGTSVASAFENTAVEDFERLMRLNYHGSVFATRAVIDGMKSRRSGTIVFTSSQAGQIGLYGYTAYSASKFALRGLAECLRMEVKPYGVNVSIAFPPDTDTPGYKEEIERGVPEETVIISKSSGLYTSDFVADNILKGITNGDFFIPVGFEGNVLTIITAGMAPAASVIDGIIQIILLPILRISAFFYQFQFGRIVSQCMKKKNLGQNKRD</sequence>
<name>B3RJ30_TRIAD</name>
<dbReference type="InterPro" id="IPR057326">
    <property type="entry name" value="KR_dom"/>
</dbReference>
<evidence type="ECO:0000256" key="5">
    <source>
        <dbReference type="ARBA" id="ARBA00022741"/>
    </source>
</evidence>
<evidence type="ECO:0000259" key="15">
    <source>
        <dbReference type="SMART" id="SM00822"/>
    </source>
</evidence>
<dbReference type="PhylomeDB" id="B3RJ30"/>
<dbReference type="Proteomes" id="UP000009022">
    <property type="component" value="Unassembled WGS sequence"/>
</dbReference>
<dbReference type="EC" id="1.1.1.102" evidence="11"/>
<dbReference type="STRING" id="10228.B3RJ30"/>
<dbReference type="PROSITE" id="PS00061">
    <property type="entry name" value="ADH_SHORT"/>
    <property type="match status" value="1"/>
</dbReference>
<dbReference type="InterPro" id="IPR002347">
    <property type="entry name" value="SDR_fam"/>
</dbReference>
<dbReference type="SMART" id="SM00822">
    <property type="entry name" value="PKS_KR"/>
    <property type="match status" value="1"/>
</dbReference>
<dbReference type="AlphaFoldDB" id="B3RJ30"/>
<evidence type="ECO:0000256" key="7">
    <source>
        <dbReference type="ARBA" id="ARBA00022857"/>
    </source>
</evidence>
<keyword evidence="7" id="KW-0521">NADP</keyword>
<comment type="pathway">
    <text evidence="2">Lipid metabolism; sphingolipid metabolism.</text>
</comment>
<evidence type="ECO:0000256" key="13">
    <source>
        <dbReference type="ARBA" id="ARBA00048930"/>
    </source>
</evidence>
<dbReference type="HOGENOM" id="CLU_010194_3_2_1"/>
<dbReference type="CDD" id="cd08939">
    <property type="entry name" value="KDSR-like_SDR_c"/>
    <property type="match status" value="1"/>
</dbReference>
<dbReference type="GO" id="GO:0047560">
    <property type="term" value="F:3-dehydrosphinganine reductase activity"/>
    <property type="evidence" value="ECO:0000318"/>
    <property type="project" value="GO_Central"/>
</dbReference>
<evidence type="ECO:0000256" key="2">
    <source>
        <dbReference type="ARBA" id="ARBA00004760"/>
    </source>
</evidence>
<dbReference type="EMBL" id="DS985241">
    <property type="protein sequence ID" value="EDV29794.1"/>
    <property type="molecule type" value="Genomic_DNA"/>
</dbReference>
<evidence type="ECO:0000256" key="8">
    <source>
        <dbReference type="ARBA" id="ARBA00022919"/>
    </source>
</evidence>
<evidence type="ECO:0000256" key="6">
    <source>
        <dbReference type="ARBA" id="ARBA00022824"/>
    </source>
</evidence>
<dbReference type="GeneID" id="6750210"/>
<evidence type="ECO:0000256" key="14">
    <source>
        <dbReference type="RuleBase" id="RU000363"/>
    </source>
</evidence>
<accession>B3RJ30</accession>
<dbReference type="GO" id="GO:0006666">
    <property type="term" value="P:3-keto-sphinganine metabolic process"/>
    <property type="evidence" value="ECO:0000318"/>
    <property type="project" value="GO_Central"/>
</dbReference>
<dbReference type="SUPFAM" id="SSF51735">
    <property type="entry name" value="NAD(P)-binding Rossmann-fold domains"/>
    <property type="match status" value="1"/>
</dbReference>
<dbReference type="OMA" id="ICGVFEE"/>
<keyword evidence="17" id="KW-1185">Reference proteome</keyword>
<dbReference type="InterPro" id="IPR036291">
    <property type="entry name" value="NAD(P)-bd_dom_sf"/>
</dbReference>
<dbReference type="InParanoid" id="B3RJ30"/>
<evidence type="ECO:0000313" key="17">
    <source>
        <dbReference type="Proteomes" id="UP000009022"/>
    </source>
</evidence>
<feature type="domain" description="Ketoreductase" evidence="15">
    <location>
        <begin position="30"/>
        <end position="214"/>
    </location>
</feature>
<evidence type="ECO:0000313" key="16">
    <source>
        <dbReference type="EMBL" id="EDV29794.1"/>
    </source>
</evidence>
<dbReference type="GO" id="GO:0005789">
    <property type="term" value="C:endoplasmic reticulum membrane"/>
    <property type="evidence" value="ECO:0000318"/>
    <property type="project" value="GO_Central"/>
</dbReference>
<evidence type="ECO:0000256" key="10">
    <source>
        <dbReference type="ARBA" id="ARBA00023098"/>
    </source>
</evidence>
<dbReference type="RefSeq" id="XP_002108996.1">
    <property type="nucleotide sequence ID" value="XM_002108960.1"/>
</dbReference>
<keyword evidence="10" id="KW-0443">Lipid metabolism</keyword>
<comment type="similarity">
    <text evidence="4 14">Belongs to the short-chain dehydrogenases/reductases (SDR) family.</text>
</comment>
<dbReference type="PANTHER" id="PTHR43550:SF3">
    <property type="entry name" value="3-KETODIHYDROSPHINGOSINE REDUCTASE"/>
    <property type="match status" value="1"/>
</dbReference>
<comment type="catalytic activity">
    <reaction evidence="13">
        <text>sphinganine + NADP(+) = 3-oxosphinganine + NADPH + H(+)</text>
        <dbReference type="Rhea" id="RHEA:22640"/>
        <dbReference type="ChEBI" id="CHEBI:15378"/>
        <dbReference type="ChEBI" id="CHEBI:57783"/>
        <dbReference type="ChEBI" id="CHEBI:57817"/>
        <dbReference type="ChEBI" id="CHEBI:58299"/>
        <dbReference type="ChEBI" id="CHEBI:58349"/>
        <dbReference type="EC" id="1.1.1.102"/>
    </reaction>
    <physiologicalReaction direction="right-to-left" evidence="13">
        <dbReference type="Rhea" id="RHEA:22642"/>
    </physiologicalReaction>
</comment>
<dbReference type="CTD" id="6750210"/>
<dbReference type="GO" id="GO:0030148">
    <property type="term" value="P:sphingolipid biosynthetic process"/>
    <property type="evidence" value="ECO:0000318"/>
    <property type="project" value="GO_Central"/>
</dbReference>
<proteinExistence type="inferred from homology"/>
<dbReference type="KEGG" id="tad:TRIADDRAFT_52550"/>
<dbReference type="Gene3D" id="3.40.50.720">
    <property type="entry name" value="NAD(P)-binding Rossmann-like Domain"/>
    <property type="match status" value="1"/>
</dbReference>
<keyword evidence="6" id="KW-0256">Endoplasmic reticulum</keyword>
<dbReference type="eggNOG" id="KOG1210">
    <property type="taxonomic scope" value="Eukaryota"/>
</dbReference>
<protein>
    <recommendedName>
        <fullName evidence="11">3-dehydrosphinganine reductase</fullName>
        <ecNumber evidence="11">1.1.1.102</ecNumber>
    </recommendedName>
</protein>
<dbReference type="GO" id="GO:0000166">
    <property type="term" value="F:nucleotide binding"/>
    <property type="evidence" value="ECO:0007669"/>
    <property type="project" value="UniProtKB-KW"/>
</dbReference>
<organism evidence="16 17">
    <name type="scientific">Trichoplax adhaerens</name>
    <name type="common">Trichoplax reptans</name>
    <dbReference type="NCBI Taxonomy" id="10228"/>
    <lineage>
        <taxon>Eukaryota</taxon>
        <taxon>Metazoa</taxon>
        <taxon>Placozoa</taxon>
        <taxon>Uniplacotomia</taxon>
        <taxon>Trichoplacea</taxon>
        <taxon>Trichoplacidae</taxon>
        <taxon>Trichoplax</taxon>
    </lineage>
</organism>
<dbReference type="InterPro" id="IPR045022">
    <property type="entry name" value="KDSR-like"/>
</dbReference>
<evidence type="ECO:0000256" key="9">
    <source>
        <dbReference type="ARBA" id="ARBA00023002"/>
    </source>
</evidence>
<dbReference type="FunFam" id="3.40.50.720:FF:000165">
    <property type="entry name" value="3-ketodihydrosphingosine reductase"/>
    <property type="match status" value="1"/>
</dbReference>
<dbReference type="PRINTS" id="PR00080">
    <property type="entry name" value="SDRFAMILY"/>
</dbReference>
<dbReference type="PRINTS" id="PR00081">
    <property type="entry name" value="GDHRDH"/>
</dbReference>
<keyword evidence="8" id="KW-0746">Sphingolipid metabolism</keyword>
<evidence type="ECO:0000256" key="12">
    <source>
        <dbReference type="ARBA" id="ARBA00044737"/>
    </source>
</evidence>
<keyword evidence="9" id="KW-0560">Oxidoreductase</keyword>
<comment type="subcellular location">
    <subcellularLocation>
        <location evidence="1">Endoplasmic reticulum</location>
    </subcellularLocation>
</comment>
<dbReference type="InterPro" id="IPR020904">
    <property type="entry name" value="Sc_DH/Rdtase_CS"/>
</dbReference>
<evidence type="ECO:0000256" key="1">
    <source>
        <dbReference type="ARBA" id="ARBA00004240"/>
    </source>
</evidence>